<dbReference type="Pfam" id="PF09339">
    <property type="entry name" value="HTH_IclR"/>
    <property type="match status" value="1"/>
</dbReference>
<dbReference type="PROSITE" id="PS51078">
    <property type="entry name" value="ICLR_ED"/>
    <property type="match status" value="1"/>
</dbReference>
<evidence type="ECO:0000259" key="5">
    <source>
        <dbReference type="PROSITE" id="PS51078"/>
    </source>
</evidence>
<dbReference type="Pfam" id="PF01614">
    <property type="entry name" value="IclR_C"/>
    <property type="match status" value="1"/>
</dbReference>
<dbReference type="PANTHER" id="PTHR30136">
    <property type="entry name" value="HELIX-TURN-HELIX TRANSCRIPTIONAL REGULATOR, ICLR FAMILY"/>
    <property type="match status" value="1"/>
</dbReference>
<feature type="domain" description="IclR-ED" evidence="5">
    <location>
        <begin position="75"/>
        <end position="258"/>
    </location>
</feature>
<dbReference type="PANTHER" id="PTHR30136:SF24">
    <property type="entry name" value="HTH-TYPE TRANSCRIPTIONAL REPRESSOR ALLR"/>
    <property type="match status" value="1"/>
</dbReference>
<evidence type="ECO:0000313" key="7">
    <source>
        <dbReference type="Proteomes" id="UP000571950"/>
    </source>
</evidence>
<keyword evidence="3" id="KW-0804">Transcription</keyword>
<dbReference type="AlphaFoldDB" id="A0A7W6BLD5"/>
<dbReference type="PROSITE" id="PS51077">
    <property type="entry name" value="HTH_ICLR"/>
    <property type="match status" value="1"/>
</dbReference>
<dbReference type="SUPFAM" id="SSF46785">
    <property type="entry name" value="Winged helix' DNA-binding domain"/>
    <property type="match status" value="1"/>
</dbReference>
<dbReference type="GO" id="GO:0003700">
    <property type="term" value="F:DNA-binding transcription factor activity"/>
    <property type="evidence" value="ECO:0007669"/>
    <property type="project" value="TreeGrafter"/>
</dbReference>
<feature type="domain" description="HTH iclR-type" evidence="4">
    <location>
        <begin position="14"/>
        <end position="74"/>
    </location>
</feature>
<dbReference type="Gene3D" id="1.10.10.10">
    <property type="entry name" value="Winged helix-like DNA-binding domain superfamily/Winged helix DNA-binding domain"/>
    <property type="match status" value="1"/>
</dbReference>
<dbReference type="InterPro" id="IPR005471">
    <property type="entry name" value="Tscrpt_reg_IclR_N"/>
</dbReference>
<dbReference type="InterPro" id="IPR050707">
    <property type="entry name" value="HTH_MetabolicPath_Reg"/>
</dbReference>
<sequence length="258" mass="28088">MNANGKDEPRVSGPRAVTRVLDLLLLLAGKPEGLTLAELSNALSVPKSTFLSTLRGLCERHFLIHEDGRYRLGSKSYHFASKIVANWSAPDMVRLQVKALARETRESVGFAIADWEIGQAIYTEAVNSTQPVHYAMRAGIRAPLYASAAGRVLLAYAPPERLESYLDRANLKQLTSKTRTDLGSIRAHLEEIRQAGYCASFGEMLSDTAALAVPVLQSDGYILGAMMLAAPLDRMRANYERLLASVVDAGRNASAGLE</sequence>
<dbReference type="InterPro" id="IPR036390">
    <property type="entry name" value="WH_DNA-bd_sf"/>
</dbReference>
<dbReference type="InterPro" id="IPR036388">
    <property type="entry name" value="WH-like_DNA-bd_sf"/>
</dbReference>
<comment type="caution">
    <text evidence="6">The sequence shown here is derived from an EMBL/GenBank/DDBJ whole genome shotgun (WGS) entry which is preliminary data.</text>
</comment>
<proteinExistence type="predicted"/>
<keyword evidence="2 6" id="KW-0238">DNA-binding</keyword>
<dbReference type="SUPFAM" id="SSF55781">
    <property type="entry name" value="GAF domain-like"/>
    <property type="match status" value="1"/>
</dbReference>
<gene>
    <name evidence="6" type="ORF">GGR43_001600</name>
</gene>
<accession>A0A7W6BLD5</accession>
<name>A0A7W6BLD5_9SPHN</name>
<dbReference type="RefSeq" id="WP_188071426.1">
    <property type="nucleotide sequence ID" value="NZ_BSPS01000001.1"/>
</dbReference>
<dbReference type="GO" id="GO:0003677">
    <property type="term" value="F:DNA binding"/>
    <property type="evidence" value="ECO:0007669"/>
    <property type="project" value="UniProtKB-KW"/>
</dbReference>
<organism evidence="6 7">
    <name type="scientific">Sphingobium jiangsuense</name>
    <dbReference type="NCBI Taxonomy" id="870476"/>
    <lineage>
        <taxon>Bacteria</taxon>
        <taxon>Pseudomonadati</taxon>
        <taxon>Pseudomonadota</taxon>
        <taxon>Alphaproteobacteria</taxon>
        <taxon>Sphingomonadales</taxon>
        <taxon>Sphingomonadaceae</taxon>
        <taxon>Sphingobium</taxon>
    </lineage>
</organism>
<evidence type="ECO:0000259" key="4">
    <source>
        <dbReference type="PROSITE" id="PS51077"/>
    </source>
</evidence>
<evidence type="ECO:0000313" key="6">
    <source>
        <dbReference type="EMBL" id="MBB3925885.1"/>
    </source>
</evidence>
<dbReference type="EMBL" id="JACIDT010000004">
    <property type="protein sequence ID" value="MBB3925885.1"/>
    <property type="molecule type" value="Genomic_DNA"/>
</dbReference>
<keyword evidence="1" id="KW-0805">Transcription regulation</keyword>
<evidence type="ECO:0000256" key="2">
    <source>
        <dbReference type="ARBA" id="ARBA00023125"/>
    </source>
</evidence>
<evidence type="ECO:0000256" key="1">
    <source>
        <dbReference type="ARBA" id="ARBA00023015"/>
    </source>
</evidence>
<protein>
    <submittedName>
        <fullName evidence="6">DNA-binding IclR family transcriptional regulator</fullName>
    </submittedName>
</protein>
<reference evidence="6 7" key="1">
    <citation type="submission" date="2020-08" db="EMBL/GenBank/DDBJ databases">
        <title>Genomic Encyclopedia of Type Strains, Phase IV (KMG-IV): sequencing the most valuable type-strain genomes for metagenomic binning, comparative biology and taxonomic classification.</title>
        <authorList>
            <person name="Goeker M."/>
        </authorList>
    </citation>
    <scope>NUCLEOTIDE SEQUENCE [LARGE SCALE GENOMIC DNA]</scope>
    <source>
        <strain evidence="6 7">DSM 26189</strain>
    </source>
</reference>
<dbReference type="InterPro" id="IPR014757">
    <property type="entry name" value="Tscrpt_reg_IclR_C"/>
</dbReference>
<keyword evidence="7" id="KW-1185">Reference proteome</keyword>
<dbReference type="Gene3D" id="3.30.450.40">
    <property type="match status" value="1"/>
</dbReference>
<dbReference type="SMART" id="SM00346">
    <property type="entry name" value="HTH_ICLR"/>
    <property type="match status" value="1"/>
</dbReference>
<dbReference type="GO" id="GO:0045892">
    <property type="term" value="P:negative regulation of DNA-templated transcription"/>
    <property type="evidence" value="ECO:0007669"/>
    <property type="project" value="TreeGrafter"/>
</dbReference>
<dbReference type="InterPro" id="IPR029016">
    <property type="entry name" value="GAF-like_dom_sf"/>
</dbReference>
<evidence type="ECO:0000256" key="3">
    <source>
        <dbReference type="ARBA" id="ARBA00023163"/>
    </source>
</evidence>
<dbReference type="Proteomes" id="UP000571950">
    <property type="component" value="Unassembled WGS sequence"/>
</dbReference>